<dbReference type="Proteomes" id="UP001608902">
    <property type="component" value="Unassembled WGS sequence"/>
</dbReference>
<keyword evidence="3" id="KW-1185">Reference proteome</keyword>
<protein>
    <submittedName>
        <fullName evidence="2">Uncharacterized protein</fullName>
    </submittedName>
</protein>
<feature type="region of interest" description="Disordered" evidence="1">
    <location>
        <begin position="294"/>
        <end position="317"/>
    </location>
</feature>
<organism evidence="2 3">
    <name type="scientific">Gnathostoma spinigerum</name>
    <dbReference type="NCBI Taxonomy" id="75299"/>
    <lineage>
        <taxon>Eukaryota</taxon>
        <taxon>Metazoa</taxon>
        <taxon>Ecdysozoa</taxon>
        <taxon>Nematoda</taxon>
        <taxon>Chromadorea</taxon>
        <taxon>Rhabditida</taxon>
        <taxon>Spirurina</taxon>
        <taxon>Gnathostomatomorpha</taxon>
        <taxon>Gnathostomatoidea</taxon>
        <taxon>Gnathostomatidae</taxon>
        <taxon>Gnathostoma</taxon>
    </lineage>
</organism>
<proteinExistence type="predicted"/>
<dbReference type="AlphaFoldDB" id="A0ABD6EJT2"/>
<comment type="caution">
    <text evidence="2">The sequence shown here is derived from an EMBL/GenBank/DDBJ whole genome shotgun (WGS) entry which is preliminary data.</text>
</comment>
<evidence type="ECO:0000313" key="3">
    <source>
        <dbReference type="Proteomes" id="UP001608902"/>
    </source>
</evidence>
<reference evidence="2 3" key="1">
    <citation type="submission" date="2024-08" db="EMBL/GenBank/DDBJ databases">
        <title>Gnathostoma spinigerum genome.</title>
        <authorList>
            <person name="Gonzalez-Bertolin B."/>
            <person name="Monzon S."/>
            <person name="Zaballos A."/>
            <person name="Jimenez P."/>
            <person name="Dekumyoy P."/>
            <person name="Varona S."/>
            <person name="Cuesta I."/>
            <person name="Sumanam S."/>
            <person name="Adisakwattana P."/>
            <person name="Gasser R.B."/>
            <person name="Hernandez-Gonzalez A."/>
            <person name="Young N.D."/>
            <person name="Perteguer M.J."/>
        </authorList>
    </citation>
    <scope>NUCLEOTIDE SEQUENCE [LARGE SCALE GENOMIC DNA]</scope>
    <source>
        <strain evidence="2">AL3</strain>
        <tissue evidence="2">Liver</tissue>
    </source>
</reference>
<feature type="compositionally biased region" description="Polar residues" evidence="1">
    <location>
        <begin position="298"/>
        <end position="308"/>
    </location>
</feature>
<gene>
    <name evidence="2" type="ORF">AB6A40_006210</name>
</gene>
<accession>A0ABD6EJT2</accession>
<evidence type="ECO:0000256" key="1">
    <source>
        <dbReference type="SAM" id="MobiDB-lite"/>
    </source>
</evidence>
<evidence type="ECO:0000313" key="2">
    <source>
        <dbReference type="EMBL" id="MFH4979501.1"/>
    </source>
</evidence>
<name>A0ABD6EJT2_9BILA</name>
<sequence length="356" mass="39265">MGSKGDFKDPTSDLPELLGFCNRISCGDIYKAIDQFRKSEFFTNFQLALGLIQDPKGWEILGELLSHPELIAQFTGGDANGIGSIFGSKSGSRSKVGNNAKEIVPGDGDLGTDFSEMVGEKRHSKPRKPTAEQLPEIAENVDSIDYYNAVESGTGDNIEGGVEVIGKPDEVVPPINKPSSMETRKSIEIDVSLPEISESIDEGGETVETIHVDKTLFGGTVLTVSKTTENPRNSSAMKTHRTVLRPVQPWSLPPTPPDLETVAPWSTSKSYTIGYTSLTTRSPRIRTSTTIHSLRGSGRTSTTMIPSRTTRKSRVRPTTTLSWKRLSTKQTTKRTTRNFRRESDYYAMYYDDDDND</sequence>
<dbReference type="EMBL" id="JBGFUD010004269">
    <property type="protein sequence ID" value="MFH4979501.1"/>
    <property type="molecule type" value="Genomic_DNA"/>
</dbReference>